<reference evidence="2 3" key="1">
    <citation type="submission" date="2016-07" db="EMBL/GenBank/DDBJ databases">
        <title>Characterization of isolates of Eisenbergiella tayi derived from blood cultures, using whole genome sequencing.</title>
        <authorList>
            <person name="Burdz T."/>
            <person name="Wiebe D."/>
            <person name="Huynh C."/>
            <person name="Bernard K."/>
        </authorList>
    </citation>
    <scope>NUCLEOTIDE SEQUENCE [LARGE SCALE GENOMIC DNA]</scope>
    <source>
        <strain evidence="2 3">NML 120489</strain>
    </source>
</reference>
<evidence type="ECO:0000256" key="1">
    <source>
        <dbReference type="SAM" id="Phobius"/>
    </source>
</evidence>
<evidence type="ECO:0000313" key="3">
    <source>
        <dbReference type="Proteomes" id="UP000095003"/>
    </source>
</evidence>
<name>A0A1E3AUD1_9FIRM</name>
<dbReference type="Proteomes" id="UP000095003">
    <property type="component" value="Unassembled WGS sequence"/>
</dbReference>
<keyword evidence="1" id="KW-0812">Transmembrane</keyword>
<feature type="transmembrane region" description="Helical" evidence="1">
    <location>
        <begin position="66"/>
        <end position="87"/>
    </location>
</feature>
<dbReference type="RefSeq" id="WP_069155346.1">
    <property type="nucleotide sequence ID" value="NZ_DBFYTC010000254.1"/>
</dbReference>
<protein>
    <submittedName>
        <fullName evidence="2">Uncharacterized protein</fullName>
    </submittedName>
</protein>
<dbReference type="EMBL" id="MCGI01000001">
    <property type="protein sequence ID" value="ODM12320.1"/>
    <property type="molecule type" value="Genomic_DNA"/>
</dbReference>
<feature type="transmembrane region" description="Helical" evidence="1">
    <location>
        <begin position="99"/>
        <end position="125"/>
    </location>
</feature>
<dbReference type="GeneID" id="93303391"/>
<dbReference type="AlphaFoldDB" id="A0A1E3AUD1"/>
<organism evidence="2 3">
    <name type="scientific">Eisenbergiella tayi</name>
    <dbReference type="NCBI Taxonomy" id="1432052"/>
    <lineage>
        <taxon>Bacteria</taxon>
        <taxon>Bacillati</taxon>
        <taxon>Bacillota</taxon>
        <taxon>Clostridia</taxon>
        <taxon>Lachnospirales</taxon>
        <taxon>Lachnospiraceae</taxon>
        <taxon>Eisenbergiella</taxon>
    </lineage>
</organism>
<gene>
    <name evidence="2" type="ORF">BEH84_00027</name>
</gene>
<accession>A0A1E3AUD1</accession>
<evidence type="ECO:0000313" key="2">
    <source>
        <dbReference type="EMBL" id="ODM12320.1"/>
    </source>
</evidence>
<sequence>MSKFLRRLEENYNSAAMPSERKVFQHKAYYKHFEGYTEKKVTDEKGRSRTIRVYEGKYYQQKLTPVQYAVLRIVYFLCMAAGVFLFWKGTIFTRDSNYVPFIILAESVTGLMILWSFFVLLIYLMTPKKMTVGDYNASSISFCKAHRNVIIGLLVIIGFTAGYDLLHISRSSTDDLICILLFLFCGIMFFAVKWLEEHIEYIIVSEAS</sequence>
<feature type="transmembrane region" description="Helical" evidence="1">
    <location>
        <begin position="145"/>
        <end position="165"/>
    </location>
</feature>
<comment type="caution">
    <text evidence="2">The sequence shown here is derived from an EMBL/GenBank/DDBJ whole genome shotgun (WGS) entry which is preliminary data.</text>
</comment>
<proteinExistence type="predicted"/>
<keyword evidence="1" id="KW-1133">Transmembrane helix</keyword>
<keyword evidence="1" id="KW-0472">Membrane</keyword>
<feature type="transmembrane region" description="Helical" evidence="1">
    <location>
        <begin position="177"/>
        <end position="195"/>
    </location>
</feature>